<dbReference type="EMBL" id="JARKNE010000004">
    <property type="protein sequence ID" value="KAK5836507.1"/>
    <property type="molecule type" value="Genomic_DNA"/>
</dbReference>
<evidence type="ECO:0000256" key="1">
    <source>
        <dbReference type="SAM" id="MobiDB-lite"/>
    </source>
</evidence>
<accession>A0ABR0QBT5</accession>
<comment type="caution">
    <text evidence="2">The sequence shown here is derived from an EMBL/GenBank/DDBJ whole genome shotgun (WGS) entry which is preliminary data.</text>
</comment>
<sequence>MRTSDQTREECPGLYFPRSKEWTYQNNVRTKNVTKPMPDFLDFPKNLLRFSKAEEEPIEIHPDKAESANGDEDEKNEPTPTIKAIEKGKETVPPTPPKAMTTQDREIDHIINKITEFDKEGKDVPLHSMKIKMHYKHNACKSTRR</sequence>
<evidence type="ECO:0000313" key="2">
    <source>
        <dbReference type="EMBL" id="KAK5836507.1"/>
    </source>
</evidence>
<feature type="region of interest" description="Disordered" evidence="1">
    <location>
        <begin position="54"/>
        <end position="106"/>
    </location>
</feature>
<evidence type="ECO:0000313" key="3">
    <source>
        <dbReference type="Proteomes" id="UP001358586"/>
    </source>
</evidence>
<protein>
    <submittedName>
        <fullName evidence="2">Uncharacterized protein</fullName>
    </submittedName>
</protein>
<proteinExistence type="predicted"/>
<name>A0ABR0QBT5_GOSAR</name>
<keyword evidence="3" id="KW-1185">Reference proteome</keyword>
<reference evidence="2 3" key="1">
    <citation type="submission" date="2023-03" db="EMBL/GenBank/DDBJ databases">
        <title>WGS of Gossypium arboreum.</title>
        <authorList>
            <person name="Yu D."/>
        </authorList>
    </citation>
    <scope>NUCLEOTIDE SEQUENCE [LARGE SCALE GENOMIC DNA]</scope>
    <source>
        <tissue evidence="2">Leaf</tissue>
    </source>
</reference>
<feature type="compositionally biased region" description="Basic and acidic residues" evidence="1">
    <location>
        <begin position="54"/>
        <end position="66"/>
    </location>
</feature>
<organism evidence="2 3">
    <name type="scientific">Gossypium arboreum</name>
    <name type="common">Tree cotton</name>
    <name type="synonym">Gossypium nanking</name>
    <dbReference type="NCBI Taxonomy" id="29729"/>
    <lineage>
        <taxon>Eukaryota</taxon>
        <taxon>Viridiplantae</taxon>
        <taxon>Streptophyta</taxon>
        <taxon>Embryophyta</taxon>
        <taxon>Tracheophyta</taxon>
        <taxon>Spermatophyta</taxon>
        <taxon>Magnoliopsida</taxon>
        <taxon>eudicotyledons</taxon>
        <taxon>Gunneridae</taxon>
        <taxon>Pentapetalae</taxon>
        <taxon>rosids</taxon>
        <taxon>malvids</taxon>
        <taxon>Malvales</taxon>
        <taxon>Malvaceae</taxon>
        <taxon>Malvoideae</taxon>
        <taxon>Gossypium</taxon>
    </lineage>
</organism>
<gene>
    <name evidence="2" type="ORF">PVK06_012299</name>
</gene>
<dbReference type="Proteomes" id="UP001358586">
    <property type="component" value="Chromosome 4"/>
</dbReference>